<dbReference type="PANTHER" id="PTHR11200">
    <property type="entry name" value="INOSITOL 5-PHOSPHATASE"/>
    <property type="match status" value="1"/>
</dbReference>
<reference evidence="3" key="2">
    <citation type="journal article" date="2008" name="Insect Biochem. Mol. Biol.">
        <title>An insight into the sialome of the blood-sucking bug Triatoma infestans, a vector of Chagas' disease.</title>
        <authorList>
            <person name="Assumpcao T.C."/>
            <person name="Francischetti I.M."/>
            <person name="Andersen J.F."/>
            <person name="Schwarz A."/>
            <person name="Santana J.M."/>
            <person name="Ribeiro J.M."/>
        </authorList>
    </citation>
    <scope>NUCLEOTIDE SEQUENCE</scope>
    <source>
        <tissue evidence="3">Salivary gland</tissue>
    </source>
</reference>
<protein>
    <submittedName>
        <fullName evidence="3">Salivary inositol polyphosphate 5-phosphatase</fullName>
    </submittedName>
</protein>
<dbReference type="AlphaFoldDB" id="A6YPP4"/>
<evidence type="ECO:0000259" key="2">
    <source>
        <dbReference type="SMART" id="SM00128"/>
    </source>
</evidence>
<dbReference type="SUPFAM" id="SSF56219">
    <property type="entry name" value="DNase I-like"/>
    <property type="match status" value="1"/>
</dbReference>
<dbReference type="InterPro" id="IPR036691">
    <property type="entry name" value="Endo/exonu/phosph_ase_sf"/>
</dbReference>
<reference evidence="3" key="1">
    <citation type="submission" date="2007-05" db="EMBL/GenBank/DDBJ databases">
        <authorList>
            <person name="Douchkov D."/>
            <person name="Schweizer P."/>
        </authorList>
    </citation>
    <scope>NUCLEOTIDE SEQUENCE</scope>
    <source>
        <tissue evidence="3">Salivary gland</tissue>
    </source>
</reference>
<proteinExistence type="evidence at transcript level"/>
<name>A6YPP4_TRIIF</name>
<dbReference type="PANTHER" id="PTHR11200:SF275">
    <property type="entry name" value="LD06095P"/>
    <property type="match status" value="1"/>
</dbReference>
<feature type="signal peptide" evidence="1">
    <location>
        <begin position="1"/>
        <end position="19"/>
    </location>
</feature>
<dbReference type="Gene3D" id="3.60.10.10">
    <property type="entry name" value="Endonuclease/exonuclease/phosphatase"/>
    <property type="match status" value="1"/>
</dbReference>
<sequence length="316" mass="36042">MNLKILLSFSFVSVVSIHAKDANLEPRTVYAVTWNAGEEEPPPSLTELLGQISSYDVNPDIVIIGLQEMTMNPTSALLKKNKWTKEIDKVLESNNNYVKVKSESLLGMLLNVYVKVSINKNWNKKKTMTIMTGKGGKFGNKGAVIVTFQLNNQWFCIVNSHLPAHDGKQPERIKDYKLIDAKREKFCKKPSDYIFWLGDLNFRLMDETNYNADKILGLINQNKFGDLLQKDELTDSKNKGSVFTGFTEESIKFAPTFKLKKGKGEYKLERRPAWTDRVLYKSETSKKITPTLYKSVTSYKGSDHYPVQAQFSINNK</sequence>
<dbReference type="GO" id="GO:0046856">
    <property type="term" value="P:phosphatidylinositol dephosphorylation"/>
    <property type="evidence" value="ECO:0007669"/>
    <property type="project" value="InterPro"/>
</dbReference>
<dbReference type="InterPro" id="IPR046985">
    <property type="entry name" value="IP5"/>
</dbReference>
<organism evidence="3">
    <name type="scientific">Triatoma infestans</name>
    <name type="common">Assassin bug</name>
    <dbReference type="NCBI Taxonomy" id="30076"/>
    <lineage>
        <taxon>Eukaryota</taxon>
        <taxon>Metazoa</taxon>
        <taxon>Ecdysozoa</taxon>
        <taxon>Arthropoda</taxon>
        <taxon>Hexapoda</taxon>
        <taxon>Insecta</taxon>
        <taxon>Pterygota</taxon>
        <taxon>Neoptera</taxon>
        <taxon>Paraneoptera</taxon>
        <taxon>Hemiptera</taxon>
        <taxon>Heteroptera</taxon>
        <taxon>Panheteroptera</taxon>
        <taxon>Cimicomorpha</taxon>
        <taxon>Reduviidae</taxon>
        <taxon>Triatominae</taxon>
        <taxon>Triatoma</taxon>
    </lineage>
</organism>
<evidence type="ECO:0000256" key="1">
    <source>
        <dbReference type="SAM" id="SignalP"/>
    </source>
</evidence>
<dbReference type="InterPro" id="IPR000300">
    <property type="entry name" value="IPPc"/>
</dbReference>
<feature type="domain" description="Inositol polyphosphate-related phosphatase" evidence="2">
    <location>
        <begin position="25"/>
        <end position="315"/>
    </location>
</feature>
<dbReference type="Pfam" id="PF22669">
    <property type="entry name" value="Exo_endo_phos2"/>
    <property type="match status" value="1"/>
</dbReference>
<dbReference type="SMART" id="SM00128">
    <property type="entry name" value="IPPc"/>
    <property type="match status" value="1"/>
</dbReference>
<keyword evidence="1" id="KW-0732">Signal</keyword>
<feature type="chain" id="PRO_5002705274" evidence="1">
    <location>
        <begin position="20"/>
        <end position="316"/>
    </location>
</feature>
<dbReference type="EMBL" id="EF639055">
    <property type="protein sequence ID" value="ABR27940.1"/>
    <property type="molecule type" value="mRNA"/>
</dbReference>
<dbReference type="GO" id="GO:0004439">
    <property type="term" value="F:phosphatidylinositol-4,5-bisphosphate 5-phosphatase activity"/>
    <property type="evidence" value="ECO:0007669"/>
    <property type="project" value="TreeGrafter"/>
</dbReference>
<accession>A6YPP4</accession>
<evidence type="ECO:0000313" key="3">
    <source>
        <dbReference type="EMBL" id="ABR27940.1"/>
    </source>
</evidence>